<name>A0A7W4VTA8_9ACTN</name>
<accession>A0A7W4VTA8</accession>
<feature type="signal peptide" evidence="1">
    <location>
        <begin position="1"/>
        <end position="28"/>
    </location>
</feature>
<protein>
    <submittedName>
        <fullName evidence="2">Uncharacterized protein</fullName>
    </submittedName>
</protein>
<evidence type="ECO:0000313" key="3">
    <source>
        <dbReference type="Proteomes" id="UP000589626"/>
    </source>
</evidence>
<dbReference type="Gene3D" id="2.60.40.2700">
    <property type="match status" value="1"/>
</dbReference>
<keyword evidence="1" id="KW-0732">Signal</keyword>
<sequence length="360" mass="38489">MKTTKLFAGIAPALALGGMLMGSTTALGNQQAPTTGASPEITSITVANEGGGLSPYLSPSCAVVVNFSDATPSASTAYTVTVADSYDVKVGTFAQASLADGGDSQFRVGVPCDSIYEDEALTYVVNEGDSQSAAKPFTFSYVGHPTGIEDSSVLRNGEWTHFVGKKATVKFTGGSWEPGTKFSSRVWTSKTKNFTPADFAANTSGNAAIVQRDGAGAPVLTWTPRQQDAGKYVWVSIRGEKAGKGDWQFYFDAQKVAALPKQPAKWVKKFGKITGKVKGHPKVGRKLSVSKPVFTKAGKAHKATVRYQWSYGTATTIKGATKRTFKPKRALRGQKLRLTVTVRAEDYADRTKVYNVGRVR</sequence>
<dbReference type="Proteomes" id="UP000589626">
    <property type="component" value="Unassembled WGS sequence"/>
</dbReference>
<feature type="chain" id="PRO_5038534754" evidence="1">
    <location>
        <begin position="29"/>
        <end position="360"/>
    </location>
</feature>
<dbReference type="RefSeq" id="WP_183591286.1">
    <property type="nucleotide sequence ID" value="NZ_JACHWR010000001.1"/>
</dbReference>
<organism evidence="2 3">
    <name type="scientific">Nocardioides soli</name>
    <dbReference type="NCBI Taxonomy" id="1036020"/>
    <lineage>
        <taxon>Bacteria</taxon>
        <taxon>Bacillati</taxon>
        <taxon>Actinomycetota</taxon>
        <taxon>Actinomycetes</taxon>
        <taxon>Propionibacteriales</taxon>
        <taxon>Nocardioidaceae</taxon>
        <taxon>Nocardioides</taxon>
    </lineage>
</organism>
<gene>
    <name evidence="2" type="ORF">FHU40_001177</name>
</gene>
<keyword evidence="3" id="KW-1185">Reference proteome</keyword>
<dbReference type="AlphaFoldDB" id="A0A7W4VTA8"/>
<proteinExistence type="predicted"/>
<comment type="caution">
    <text evidence="2">The sequence shown here is derived from an EMBL/GenBank/DDBJ whole genome shotgun (WGS) entry which is preliminary data.</text>
</comment>
<evidence type="ECO:0000313" key="2">
    <source>
        <dbReference type="EMBL" id="MBB3041376.1"/>
    </source>
</evidence>
<reference evidence="2 3" key="1">
    <citation type="submission" date="2020-08" db="EMBL/GenBank/DDBJ databases">
        <title>Sequencing the genomes of 1000 actinobacteria strains.</title>
        <authorList>
            <person name="Klenk H.-P."/>
        </authorList>
    </citation>
    <scope>NUCLEOTIDE SEQUENCE [LARGE SCALE GENOMIC DNA]</scope>
    <source>
        <strain evidence="2 3">DSM 105498</strain>
    </source>
</reference>
<evidence type="ECO:0000256" key="1">
    <source>
        <dbReference type="SAM" id="SignalP"/>
    </source>
</evidence>
<dbReference type="EMBL" id="JACHWR010000001">
    <property type="protein sequence ID" value="MBB3041376.1"/>
    <property type="molecule type" value="Genomic_DNA"/>
</dbReference>